<dbReference type="EMBL" id="GG671975">
    <property type="protein sequence ID" value="EER17894.1"/>
    <property type="molecule type" value="Genomic_DNA"/>
</dbReference>
<dbReference type="InParanoid" id="C5KC81"/>
<proteinExistence type="predicted"/>
<feature type="non-terminal residue" evidence="1">
    <location>
        <position position="125"/>
    </location>
</feature>
<organism evidence="2">
    <name type="scientific">Perkinsus marinus (strain ATCC 50983 / TXsc)</name>
    <dbReference type="NCBI Taxonomy" id="423536"/>
    <lineage>
        <taxon>Eukaryota</taxon>
        <taxon>Sar</taxon>
        <taxon>Alveolata</taxon>
        <taxon>Perkinsozoa</taxon>
        <taxon>Perkinsea</taxon>
        <taxon>Perkinsida</taxon>
        <taxon>Perkinsidae</taxon>
        <taxon>Perkinsus</taxon>
    </lineage>
</organism>
<gene>
    <name evidence="1" type="ORF">Pmar_PMAR027609</name>
</gene>
<reference evidence="1 2" key="1">
    <citation type="submission" date="2008-07" db="EMBL/GenBank/DDBJ databases">
        <authorList>
            <person name="El-Sayed N."/>
            <person name="Caler E."/>
            <person name="Inman J."/>
            <person name="Amedeo P."/>
            <person name="Hass B."/>
            <person name="Wortman J."/>
        </authorList>
    </citation>
    <scope>NUCLEOTIDE SEQUENCE [LARGE SCALE GENOMIC DNA]</scope>
    <source>
        <strain evidence="2">ATCC 50983 / TXsc</strain>
    </source>
</reference>
<dbReference type="RefSeq" id="XP_002786098.1">
    <property type="nucleotide sequence ID" value="XM_002786052.1"/>
</dbReference>
<evidence type="ECO:0000313" key="1">
    <source>
        <dbReference type="EMBL" id="EER17894.1"/>
    </source>
</evidence>
<protein>
    <submittedName>
        <fullName evidence="1">Uncharacterized protein</fullName>
    </submittedName>
</protein>
<dbReference type="GeneID" id="9063155"/>
<sequence length="125" mass="14533">LLPEMIIRREFVSACLQETVPTAPFWLSVRHYHKKGSAFLARKTARDTIVKGRESRDKVILVPPYLGASELRLMLPIDYSAALSLCGARQYLKKYYWNDHEGREFETTSKRKVIVPFDNIVRSLY</sequence>
<feature type="non-terminal residue" evidence="1">
    <location>
        <position position="1"/>
    </location>
</feature>
<dbReference type="AlphaFoldDB" id="C5KC81"/>
<name>C5KC81_PERM5</name>
<dbReference type="Proteomes" id="UP000007800">
    <property type="component" value="Unassembled WGS sequence"/>
</dbReference>
<dbReference type="OrthoDB" id="361630at2759"/>
<accession>C5KC81</accession>
<keyword evidence="2" id="KW-1185">Reference proteome</keyword>
<evidence type="ECO:0000313" key="2">
    <source>
        <dbReference type="Proteomes" id="UP000007800"/>
    </source>
</evidence>